<feature type="non-terminal residue" evidence="2">
    <location>
        <position position="130"/>
    </location>
</feature>
<gene>
    <name evidence="2" type="ORF">OXD698_LOCUS51561</name>
</gene>
<feature type="region of interest" description="Disordered" evidence="1">
    <location>
        <begin position="39"/>
        <end position="94"/>
    </location>
</feature>
<protein>
    <submittedName>
        <fullName evidence="2">Uncharacterized protein</fullName>
    </submittedName>
</protein>
<evidence type="ECO:0000313" key="3">
    <source>
        <dbReference type="Proteomes" id="UP000663844"/>
    </source>
</evidence>
<proteinExistence type="predicted"/>
<feature type="compositionally biased region" description="Polar residues" evidence="1">
    <location>
        <begin position="60"/>
        <end position="69"/>
    </location>
</feature>
<sequence length="130" mass="14848">MIPTTQSMHSFDSYNPQYLDSRLDNPIIQPSAQRLLSRSVTASSNYEQLTKKPTTKSDRLLTNINTNQGLPDDDINQKVNNNQEKSVLRDPAGRNIPKLIMNDNLNNQAFHSTTHSLSNFDNKHIEPYKH</sequence>
<reference evidence="2" key="1">
    <citation type="submission" date="2021-02" db="EMBL/GenBank/DDBJ databases">
        <authorList>
            <person name="Nowell W R."/>
        </authorList>
    </citation>
    <scope>NUCLEOTIDE SEQUENCE</scope>
</reference>
<name>A0A820PGV9_9BILA</name>
<accession>A0A820PGV9</accession>
<dbReference type="EMBL" id="CAJOAZ010026641">
    <property type="protein sequence ID" value="CAF4402894.1"/>
    <property type="molecule type" value="Genomic_DNA"/>
</dbReference>
<organism evidence="2 3">
    <name type="scientific">Adineta steineri</name>
    <dbReference type="NCBI Taxonomy" id="433720"/>
    <lineage>
        <taxon>Eukaryota</taxon>
        <taxon>Metazoa</taxon>
        <taxon>Spiralia</taxon>
        <taxon>Gnathifera</taxon>
        <taxon>Rotifera</taxon>
        <taxon>Eurotatoria</taxon>
        <taxon>Bdelloidea</taxon>
        <taxon>Adinetida</taxon>
        <taxon>Adinetidae</taxon>
        <taxon>Adineta</taxon>
    </lineage>
</organism>
<evidence type="ECO:0000313" key="2">
    <source>
        <dbReference type="EMBL" id="CAF4402894.1"/>
    </source>
</evidence>
<dbReference type="Proteomes" id="UP000663844">
    <property type="component" value="Unassembled WGS sequence"/>
</dbReference>
<dbReference type="AlphaFoldDB" id="A0A820PGV9"/>
<feature type="compositionally biased region" description="Polar residues" evidence="1">
    <location>
        <begin position="39"/>
        <end position="52"/>
    </location>
</feature>
<comment type="caution">
    <text evidence="2">The sequence shown here is derived from an EMBL/GenBank/DDBJ whole genome shotgun (WGS) entry which is preliminary data.</text>
</comment>
<evidence type="ECO:0000256" key="1">
    <source>
        <dbReference type="SAM" id="MobiDB-lite"/>
    </source>
</evidence>